<dbReference type="Proteomes" id="UP001628179">
    <property type="component" value="Unassembled WGS sequence"/>
</dbReference>
<protein>
    <submittedName>
        <fullName evidence="1">Uncharacterized protein</fullName>
    </submittedName>
</protein>
<proteinExistence type="predicted"/>
<reference evidence="1 2" key="1">
    <citation type="submission" date="2024-09" db="EMBL/GenBank/DDBJ databases">
        <title>Itraconazole resistance in Madurella fahalii resulting from another homologue of gene encoding cytochrome P450 14-alpha sterol demethylase (CYP51).</title>
        <authorList>
            <person name="Yoshioka I."/>
            <person name="Fahal A.H."/>
            <person name="Kaneko S."/>
            <person name="Yaguchi T."/>
        </authorList>
    </citation>
    <scope>NUCLEOTIDE SEQUENCE [LARGE SCALE GENOMIC DNA]</scope>
    <source>
        <strain evidence="1 2">IFM 68171</strain>
    </source>
</reference>
<evidence type="ECO:0000313" key="1">
    <source>
        <dbReference type="EMBL" id="GAB1309804.1"/>
    </source>
</evidence>
<accession>A0ABQ0FWD9</accession>
<name>A0ABQ0FWD9_9PEZI</name>
<comment type="caution">
    <text evidence="1">The sequence shown here is derived from an EMBL/GenBank/DDBJ whole genome shotgun (WGS) entry which is preliminary data.</text>
</comment>
<dbReference type="EMBL" id="BAAFSV010000001">
    <property type="protein sequence ID" value="GAB1309804.1"/>
    <property type="molecule type" value="Genomic_DNA"/>
</dbReference>
<sequence>MAASEEPSHFTVHIFLSHDPMISRALLPELFFDFPDSAWKLAPSIKMPPRSREMPKLKDLVWQSPRKVLGRYVLSEPVAGDTTFLQLSEKVEQELAIAKRYQGQFTIFPQYVSEEGQYPLWHDRPLPWDMTLAEVRLLDLDSLRPGSDGSSIEIAKDYAPVLHLVLETKAAALMRIVGCAFLDEEIGDPYRFFRDMWNQYDSFWHSYGWKSHYSQLKSTLRAWRTAKFAYAYLTKQREKGRLGLENDELKTKIRRVDKIWAMKMRGGLSWAEEQKLDGELSNLIPRIRQIETKEANGREELRELSIFVAQWTDWIINMDFQNFAIQLMKQDEVEPKVMSVFRQMRQVIDDWKSSEGRQQLGVLVENDSYAARPWLTEEDRARSERKRLETLAERVNLRSSSQNMKIQ</sequence>
<evidence type="ECO:0000313" key="2">
    <source>
        <dbReference type="Proteomes" id="UP001628179"/>
    </source>
</evidence>
<dbReference type="RefSeq" id="XP_070911537.1">
    <property type="nucleotide sequence ID" value="XM_071055436.1"/>
</dbReference>
<keyword evidence="2" id="KW-1185">Reference proteome</keyword>
<dbReference type="GeneID" id="98170759"/>
<gene>
    <name evidence="1" type="ORF">MFIFM68171_00014</name>
</gene>
<organism evidence="1 2">
    <name type="scientific">Madurella fahalii</name>
    <dbReference type="NCBI Taxonomy" id="1157608"/>
    <lineage>
        <taxon>Eukaryota</taxon>
        <taxon>Fungi</taxon>
        <taxon>Dikarya</taxon>
        <taxon>Ascomycota</taxon>
        <taxon>Pezizomycotina</taxon>
        <taxon>Sordariomycetes</taxon>
        <taxon>Sordariomycetidae</taxon>
        <taxon>Sordariales</taxon>
        <taxon>Sordariales incertae sedis</taxon>
        <taxon>Madurella</taxon>
    </lineage>
</organism>